<evidence type="ECO:0000256" key="4">
    <source>
        <dbReference type="ARBA" id="ARBA00022989"/>
    </source>
</evidence>
<keyword evidence="5 9" id="KW-0472">Membrane</keyword>
<keyword evidence="7" id="KW-0325">Glycoprotein</keyword>
<keyword evidence="4 9" id="KW-1133">Transmembrane helix</keyword>
<evidence type="ECO:0000256" key="5">
    <source>
        <dbReference type="ARBA" id="ARBA00023136"/>
    </source>
</evidence>
<gene>
    <name evidence="12" type="ORF">LARSCL_LOCUS844</name>
</gene>
<dbReference type="Pfam" id="PF01825">
    <property type="entry name" value="GPS"/>
    <property type="match status" value="1"/>
</dbReference>
<evidence type="ECO:0000256" key="8">
    <source>
        <dbReference type="SAM" id="MobiDB-lite"/>
    </source>
</evidence>
<feature type="domain" description="GAIN-B" evidence="10">
    <location>
        <begin position="677"/>
        <end position="836"/>
    </location>
</feature>
<dbReference type="PROSITE" id="PS50261">
    <property type="entry name" value="G_PROTEIN_RECEP_F2_4"/>
    <property type="match status" value="1"/>
</dbReference>
<evidence type="ECO:0000259" key="10">
    <source>
        <dbReference type="PROSITE" id="PS50221"/>
    </source>
</evidence>
<dbReference type="InterPro" id="IPR000832">
    <property type="entry name" value="GPCR_2_secretin-like"/>
</dbReference>
<dbReference type="Gene3D" id="2.60.220.50">
    <property type="match status" value="1"/>
</dbReference>
<feature type="transmembrane region" description="Helical" evidence="9">
    <location>
        <begin position="847"/>
        <end position="868"/>
    </location>
</feature>
<dbReference type="PANTHER" id="PTHR12011">
    <property type="entry name" value="ADHESION G-PROTEIN COUPLED RECEPTOR"/>
    <property type="match status" value="1"/>
</dbReference>
<evidence type="ECO:0000256" key="6">
    <source>
        <dbReference type="ARBA" id="ARBA00023157"/>
    </source>
</evidence>
<dbReference type="SUPFAM" id="SSF81321">
    <property type="entry name" value="Family A G protein-coupled receptor-like"/>
    <property type="match status" value="1"/>
</dbReference>
<dbReference type="GO" id="GO:0007166">
    <property type="term" value="P:cell surface receptor signaling pathway"/>
    <property type="evidence" value="ECO:0007669"/>
    <property type="project" value="InterPro"/>
</dbReference>
<feature type="region of interest" description="Disordered" evidence="8">
    <location>
        <begin position="517"/>
        <end position="565"/>
    </location>
</feature>
<feature type="transmembrane region" description="Helical" evidence="9">
    <location>
        <begin position="1064"/>
        <end position="1086"/>
    </location>
</feature>
<evidence type="ECO:0000256" key="1">
    <source>
        <dbReference type="ARBA" id="ARBA00004141"/>
    </source>
</evidence>
<dbReference type="Pfam" id="PF00002">
    <property type="entry name" value="7tm_2"/>
    <property type="match status" value="1"/>
</dbReference>
<dbReference type="PROSITE" id="PS50221">
    <property type="entry name" value="GAIN_B"/>
    <property type="match status" value="1"/>
</dbReference>
<evidence type="ECO:0000256" key="3">
    <source>
        <dbReference type="ARBA" id="ARBA00022692"/>
    </source>
</evidence>
<accession>A0AAV1YT94</accession>
<dbReference type="InterPro" id="IPR057244">
    <property type="entry name" value="GAIN_B"/>
</dbReference>
<feature type="transmembrane region" description="Helical" evidence="9">
    <location>
        <begin position="948"/>
        <end position="969"/>
    </location>
</feature>
<dbReference type="InterPro" id="IPR046338">
    <property type="entry name" value="GAIN_dom_sf"/>
</dbReference>
<feature type="compositionally biased region" description="Polar residues" evidence="8">
    <location>
        <begin position="424"/>
        <end position="433"/>
    </location>
</feature>
<reference evidence="12 13" key="1">
    <citation type="submission" date="2024-04" db="EMBL/GenBank/DDBJ databases">
        <authorList>
            <person name="Rising A."/>
            <person name="Reimegard J."/>
            <person name="Sonavane S."/>
            <person name="Akerstrom W."/>
            <person name="Nylinder S."/>
            <person name="Hedman E."/>
            <person name="Kallberg Y."/>
        </authorList>
    </citation>
    <scope>NUCLEOTIDE SEQUENCE [LARGE SCALE GENOMIC DNA]</scope>
</reference>
<dbReference type="CDD" id="cd15040">
    <property type="entry name" value="7tmB2_Adhesion"/>
    <property type="match status" value="1"/>
</dbReference>
<feature type="transmembrane region" description="Helical" evidence="9">
    <location>
        <begin position="880"/>
        <end position="899"/>
    </location>
</feature>
<comment type="similarity">
    <text evidence="2">Belongs to the G-protein coupled receptor 2 family. Adhesion G-protein coupled receptor (ADGR) subfamily.</text>
</comment>
<evidence type="ECO:0000313" key="13">
    <source>
        <dbReference type="Proteomes" id="UP001497382"/>
    </source>
</evidence>
<proteinExistence type="inferred from homology"/>
<dbReference type="InterPro" id="IPR017981">
    <property type="entry name" value="GPCR_2-like_7TM"/>
</dbReference>
<feature type="transmembrane region" description="Helical" evidence="9">
    <location>
        <begin position="989"/>
        <end position="1010"/>
    </location>
</feature>
<dbReference type="PRINTS" id="PR00249">
    <property type="entry name" value="GPCRSECRETIN"/>
</dbReference>
<dbReference type="AlphaFoldDB" id="A0AAV1YT94"/>
<protein>
    <submittedName>
        <fullName evidence="12">Uncharacterized protein</fullName>
    </submittedName>
</protein>
<dbReference type="InterPro" id="IPR000203">
    <property type="entry name" value="GPS"/>
</dbReference>
<keyword evidence="13" id="KW-1185">Reference proteome</keyword>
<feature type="domain" description="G-protein coupled receptors family 2 profile 2" evidence="11">
    <location>
        <begin position="845"/>
        <end position="1087"/>
    </location>
</feature>
<feature type="region of interest" description="Disordered" evidence="8">
    <location>
        <begin position="404"/>
        <end position="437"/>
    </location>
</feature>
<feature type="compositionally biased region" description="Basic residues" evidence="8">
    <location>
        <begin position="541"/>
        <end position="550"/>
    </location>
</feature>
<evidence type="ECO:0000256" key="2">
    <source>
        <dbReference type="ARBA" id="ARBA00007343"/>
    </source>
</evidence>
<evidence type="ECO:0000256" key="9">
    <source>
        <dbReference type="SAM" id="Phobius"/>
    </source>
</evidence>
<feature type="region of interest" description="Disordered" evidence="8">
    <location>
        <begin position="316"/>
        <end position="335"/>
    </location>
</feature>
<comment type="caution">
    <text evidence="12">The sequence shown here is derived from an EMBL/GenBank/DDBJ whole genome shotgun (WGS) entry which is preliminary data.</text>
</comment>
<keyword evidence="3 9" id="KW-0812">Transmembrane</keyword>
<dbReference type="GO" id="GO:0005886">
    <property type="term" value="C:plasma membrane"/>
    <property type="evidence" value="ECO:0007669"/>
    <property type="project" value="TreeGrafter"/>
</dbReference>
<dbReference type="EMBL" id="CAXIEN010000004">
    <property type="protein sequence ID" value="CAL1262186.1"/>
    <property type="molecule type" value="Genomic_DNA"/>
</dbReference>
<dbReference type="Proteomes" id="UP001497382">
    <property type="component" value="Unassembled WGS sequence"/>
</dbReference>
<dbReference type="Gene3D" id="1.20.1070.10">
    <property type="entry name" value="Rhodopsin 7-helix transmembrane proteins"/>
    <property type="match status" value="1"/>
</dbReference>
<organism evidence="12 13">
    <name type="scientific">Larinioides sclopetarius</name>
    <dbReference type="NCBI Taxonomy" id="280406"/>
    <lineage>
        <taxon>Eukaryota</taxon>
        <taxon>Metazoa</taxon>
        <taxon>Ecdysozoa</taxon>
        <taxon>Arthropoda</taxon>
        <taxon>Chelicerata</taxon>
        <taxon>Arachnida</taxon>
        <taxon>Araneae</taxon>
        <taxon>Araneomorphae</taxon>
        <taxon>Entelegynae</taxon>
        <taxon>Araneoidea</taxon>
        <taxon>Araneidae</taxon>
        <taxon>Larinioides</taxon>
    </lineage>
</organism>
<feature type="transmembrane region" description="Helical" evidence="9">
    <location>
        <begin position="1039"/>
        <end position="1058"/>
    </location>
</feature>
<feature type="transmembrane region" description="Helical" evidence="9">
    <location>
        <begin position="905"/>
        <end position="927"/>
    </location>
</feature>
<name>A0AAV1YT94_9ARAC</name>
<dbReference type="PANTHER" id="PTHR12011:SF347">
    <property type="entry name" value="FI21270P1-RELATED"/>
    <property type="match status" value="1"/>
</dbReference>
<dbReference type="FunFam" id="1.20.1070.10:FF:000058">
    <property type="entry name" value="Adhesion G protein-coupled receptor F5"/>
    <property type="match status" value="1"/>
</dbReference>
<comment type="subcellular location">
    <subcellularLocation>
        <location evidence="1">Membrane</location>
        <topology evidence="1">Multi-pass membrane protein</topology>
    </subcellularLocation>
</comment>
<sequence length="1201" mass="134698">MKMLKRVISFGFPNSRFIVLLWVFIFNIKSFESKIKGEPIEFNYHQFHPEKIMECRPTENAKNDAANMAFSTKTPVGRFLMHEAPSTLKEARTFCGIKDMKLFNPDSWESIIEFVDKVKQCAEFMTPNFEIWTDLHVELKDLLEDKTKRWLYQAVFFPDLQRQGKRIPFWENLIYGHLTLQFSYDNDAIISRFVSHDKKLPYICVKELKSTTEDPPSSTMFVKTTSDSANSMTPVEMLTDTTIPTASASTSSIMPIDTDIPTPYATTHLELETGTNTPATRKMTSSDMFTDAATSSPSTNSVADMFTDTTIPTASKTSTSDMFSDTPNSSASGTTVVNFSTDIPTAATSVNMSTHTSTTTSSVTTAVDMSTCTPAATATIHDLSTDTTTPSATATIHVDLSTDTTNSTVTTTTPGDNSTDKTTPFASTTTSNESDSDGYCEGRTYFHDNFTIVFKDIDFGSNATAYPCPKGSYGYATWKCSKEEKNFTGNPEVFCEEIDCSKELRELGPPIEANRRGKIPEMRTQGDSPAKDKIELGPPKKGARRSKNHGMRTQGDPSAKDKKDMNKFGDAYVKSYLAERMRKCGDVGKDEVFEKMKKNRQKLKEKPLREMRQGMDNVLDMYNRLVDKDSLMWRNMSEEDSRKTSMEFIKETEATAWVLGCEDDEILAMRKDNLAIEIFDLCQNEERQELSLSLTSQGIGKVHLPGNLNVTQDTFCNKPVHRGILAGYKNIESYLNPNSSMKIISGIIGVSLGDFNESYSMPEEESVRIILKHPPTSSEASRVCVFLNWNYEESDSIYGVWDNKGCKVIRSEEEFTECECNHLTNFAILMDFAGPEFKEKDDLVLKLLSLICCGISSVTLLLTVIIYLTVRSLRSRRNTITCNLAACLLAMNILIQTGLNRVEKTICQIVSAVLQYSVLSAFFWMLLEGILLYRMVITVFQKKNVPSFVLYIIAYGIPCAIVVLCSAMYPAEMIREKYCWPAKEKGLIWSVLGPVLLIIVVNLIIFGLTLNAASRIDKMNSANTSFSNKKKTLVQRSKGMMSLTCLLGFTWAIGFFYVPMKEVAAYIFVILNGLQGFFLFLTQMIFNDPVRSKLFAIYKENFTRFSSKTSSLHANIARNTKSNPKEANVKKITPSKSDLSINCPPSEEDLSSAPPPPYEELQVRLTVFEGIQQIQGLNHPFEVNTEPKVPPDCLTPIVRLQ</sequence>
<evidence type="ECO:0000313" key="12">
    <source>
        <dbReference type="EMBL" id="CAL1262186.1"/>
    </source>
</evidence>
<dbReference type="GO" id="GO:0004930">
    <property type="term" value="F:G protein-coupled receptor activity"/>
    <property type="evidence" value="ECO:0007669"/>
    <property type="project" value="InterPro"/>
</dbReference>
<evidence type="ECO:0000256" key="7">
    <source>
        <dbReference type="ARBA" id="ARBA00023180"/>
    </source>
</evidence>
<keyword evidence="6" id="KW-1015">Disulfide bond</keyword>
<feature type="compositionally biased region" description="Low complexity" evidence="8">
    <location>
        <begin position="404"/>
        <end position="423"/>
    </location>
</feature>
<evidence type="ECO:0000259" key="11">
    <source>
        <dbReference type="PROSITE" id="PS50261"/>
    </source>
</evidence>
<feature type="region of interest" description="Disordered" evidence="8">
    <location>
        <begin position="1136"/>
        <end position="1155"/>
    </location>
</feature>
<dbReference type="SMART" id="SM00303">
    <property type="entry name" value="GPS"/>
    <property type="match status" value="1"/>
</dbReference>